<sequence>MRVQQLVAEMQEMPLLSSGIFAITCQVWRRYINEVARMELIDTTRVGGVDVTRQKKLIKNADSIIFEPQDMFEHQKNHIERITTHLKRGWRDYIIAEALLRVLDKLSDDYNFFSDDTEKHARLASQIGYLAQV</sequence>
<proteinExistence type="predicted"/>
<organism evidence="1 2">
    <name type="scientific">Symbiodinium natans</name>
    <dbReference type="NCBI Taxonomy" id="878477"/>
    <lineage>
        <taxon>Eukaryota</taxon>
        <taxon>Sar</taxon>
        <taxon>Alveolata</taxon>
        <taxon>Dinophyceae</taxon>
        <taxon>Suessiales</taxon>
        <taxon>Symbiodiniaceae</taxon>
        <taxon>Symbiodinium</taxon>
    </lineage>
</organism>
<evidence type="ECO:0000313" key="2">
    <source>
        <dbReference type="Proteomes" id="UP000604046"/>
    </source>
</evidence>
<dbReference type="Proteomes" id="UP000604046">
    <property type="component" value="Unassembled WGS sequence"/>
</dbReference>
<dbReference type="AlphaFoldDB" id="A0A812MFJ0"/>
<reference evidence="1" key="1">
    <citation type="submission" date="2021-02" db="EMBL/GenBank/DDBJ databases">
        <authorList>
            <person name="Dougan E. K."/>
            <person name="Rhodes N."/>
            <person name="Thang M."/>
            <person name="Chan C."/>
        </authorList>
    </citation>
    <scope>NUCLEOTIDE SEQUENCE</scope>
</reference>
<accession>A0A812MFJ0</accession>
<protein>
    <submittedName>
        <fullName evidence="1">Uncharacterized protein</fullName>
    </submittedName>
</protein>
<comment type="caution">
    <text evidence="1">The sequence shown here is derived from an EMBL/GenBank/DDBJ whole genome shotgun (WGS) entry which is preliminary data.</text>
</comment>
<keyword evidence="2" id="KW-1185">Reference proteome</keyword>
<gene>
    <name evidence="1" type="ORF">SNAT2548_LOCUS14146</name>
</gene>
<dbReference type="OrthoDB" id="428595at2759"/>
<name>A0A812MFJ0_9DINO</name>
<evidence type="ECO:0000313" key="1">
    <source>
        <dbReference type="EMBL" id="CAE7267116.1"/>
    </source>
</evidence>
<dbReference type="EMBL" id="CAJNDS010001602">
    <property type="protein sequence ID" value="CAE7267116.1"/>
    <property type="molecule type" value="Genomic_DNA"/>
</dbReference>